<dbReference type="OrthoDB" id="1022638at2759"/>
<dbReference type="EMBL" id="PQFF01000047">
    <property type="protein sequence ID" value="RHZ86548.1"/>
    <property type="molecule type" value="Genomic_DNA"/>
</dbReference>
<name>A0A397JID7_9GLOM</name>
<comment type="caution">
    <text evidence="1">The sequence shown here is derived from an EMBL/GenBank/DDBJ whole genome shotgun (WGS) entry which is preliminary data.</text>
</comment>
<accession>A0A397JID7</accession>
<gene>
    <name evidence="1" type="ORF">Glove_50g115</name>
</gene>
<evidence type="ECO:0000313" key="2">
    <source>
        <dbReference type="Proteomes" id="UP000266861"/>
    </source>
</evidence>
<sequence length="82" mass="10069">MLYLNIFMEELLIWRENVEFIFDLMLTTNEFKLDELTNKLKTFPIDTKASWLKTYFSHIYCTIFNENNVEKLENYCNDIIER</sequence>
<dbReference type="Proteomes" id="UP000266861">
    <property type="component" value="Unassembled WGS sequence"/>
</dbReference>
<keyword evidence="2" id="KW-1185">Reference proteome</keyword>
<protein>
    <submittedName>
        <fullName evidence="1">Uncharacterized protein</fullName>
    </submittedName>
</protein>
<dbReference type="AlphaFoldDB" id="A0A397JID7"/>
<evidence type="ECO:0000313" key="1">
    <source>
        <dbReference type="EMBL" id="RHZ86548.1"/>
    </source>
</evidence>
<reference evidence="1 2" key="1">
    <citation type="submission" date="2018-08" db="EMBL/GenBank/DDBJ databases">
        <title>Genome and evolution of the arbuscular mycorrhizal fungus Diversispora epigaea (formerly Glomus versiforme) and its bacterial endosymbionts.</title>
        <authorList>
            <person name="Sun X."/>
            <person name="Fei Z."/>
            <person name="Harrison M."/>
        </authorList>
    </citation>
    <scope>NUCLEOTIDE SEQUENCE [LARGE SCALE GENOMIC DNA]</scope>
    <source>
        <strain evidence="1 2">IT104</strain>
    </source>
</reference>
<proteinExistence type="predicted"/>
<organism evidence="1 2">
    <name type="scientific">Diversispora epigaea</name>
    <dbReference type="NCBI Taxonomy" id="1348612"/>
    <lineage>
        <taxon>Eukaryota</taxon>
        <taxon>Fungi</taxon>
        <taxon>Fungi incertae sedis</taxon>
        <taxon>Mucoromycota</taxon>
        <taxon>Glomeromycotina</taxon>
        <taxon>Glomeromycetes</taxon>
        <taxon>Diversisporales</taxon>
        <taxon>Diversisporaceae</taxon>
        <taxon>Diversispora</taxon>
    </lineage>
</organism>